<evidence type="ECO:0000313" key="4">
    <source>
        <dbReference type="EMBL" id="WCT14915.1"/>
    </source>
</evidence>
<dbReference type="Pfam" id="PF26337">
    <property type="entry name" value="Gtf3_C"/>
    <property type="match status" value="1"/>
</dbReference>
<dbReference type="Gene3D" id="3.40.50.2000">
    <property type="entry name" value="Glycogen Phosphorylase B"/>
    <property type="match status" value="2"/>
</dbReference>
<protein>
    <recommendedName>
        <fullName evidence="6">Beta-1,6-galactofuranosyltransferase</fullName>
    </recommendedName>
</protein>
<dbReference type="Proteomes" id="UP001216139">
    <property type="component" value="Chromosome"/>
</dbReference>
<evidence type="ECO:0000259" key="2">
    <source>
        <dbReference type="Pfam" id="PF26334"/>
    </source>
</evidence>
<feature type="domain" description="Glucosyltransferase 3-like N-terminal" evidence="2">
    <location>
        <begin position="14"/>
        <end position="158"/>
    </location>
</feature>
<evidence type="ECO:0000259" key="3">
    <source>
        <dbReference type="Pfam" id="PF26337"/>
    </source>
</evidence>
<dbReference type="RefSeq" id="WP_273633408.1">
    <property type="nucleotide sequence ID" value="NZ_CP117167.1"/>
</dbReference>
<dbReference type="InterPro" id="IPR058592">
    <property type="entry name" value="Gtf3_C"/>
</dbReference>
<sequence length="345" mass="39481">MLKHKYQFTIFEYSDQINNSAATKAVADCNKIFTACGYKDFTLTVNNDAGRKAKFYLNAFFAIIKFLIKVERGSVIGIQYPMLNNVFKYFIKAAKLKRIKFFGITHDIESLRLGGTDKQLVSKEITNLNFYDCLIVHNYKMLGWLKEQGIKSPMVPLQLFDYLSNDEVVKEPILSNTIVFAGNLSKSTFVYDLNEVGNWRFNLYGPNLKQDLMVQGNTNWQGVYSPDAVVQHLTGDFGLIWDGESIEQGDEIWGNYLKYNNPHKFSLYLAAGLPVIAPRNSAIGKMITEEQIGFLIDSLHDLNNITIDPEQYRMMKNNCLKIRCQVIKGDYFKTAVEMVEKQLSI</sequence>
<evidence type="ECO:0000313" key="5">
    <source>
        <dbReference type="Proteomes" id="UP001216139"/>
    </source>
</evidence>
<reference evidence="4 5" key="1">
    <citation type="submission" date="2023-02" db="EMBL/GenBank/DDBJ databases">
        <title>Genome sequence of Mucilaginibacter jinjuensis strain KACC 16571.</title>
        <authorList>
            <person name="Kim S."/>
            <person name="Heo J."/>
            <person name="Kwon S.-W."/>
        </authorList>
    </citation>
    <scope>NUCLEOTIDE SEQUENCE [LARGE SCALE GENOMIC DNA]</scope>
    <source>
        <strain evidence="4 5">KACC 16571</strain>
    </source>
</reference>
<evidence type="ECO:0008006" key="6">
    <source>
        <dbReference type="Google" id="ProtNLM"/>
    </source>
</evidence>
<evidence type="ECO:0000256" key="1">
    <source>
        <dbReference type="ARBA" id="ARBA00022679"/>
    </source>
</evidence>
<gene>
    <name evidence="4" type="ORF">PQO05_13310</name>
</gene>
<keyword evidence="5" id="KW-1185">Reference proteome</keyword>
<dbReference type="Pfam" id="PF26334">
    <property type="entry name" value="Gtf3_N"/>
    <property type="match status" value="1"/>
</dbReference>
<dbReference type="EMBL" id="CP117167">
    <property type="protein sequence ID" value="WCT14915.1"/>
    <property type="molecule type" value="Genomic_DNA"/>
</dbReference>
<dbReference type="InterPro" id="IPR058591">
    <property type="entry name" value="Gtf3_N"/>
</dbReference>
<dbReference type="PIRSF" id="PIRSF007023">
    <property type="entry name" value="UDP-Galf_transf"/>
    <property type="match status" value="1"/>
</dbReference>
<keyword evidence="1" id="KW-0808">Transferase</keyword>
<proteinExistence type="predicted"/>
<accession>A0ABY7TEG6</accession>
<name>A0ABY7TEG6_9SPHI</name>
<feature type="domain" description="Glucosyltransferase 3-like C-terminal" evidence="3">
    <location>
        <begin position="178"/>
        <end position="337"/>
    </location>
</feature>
<organism evidence="4 5">
    <name type="scientific">Mucilaginibacter jinjuensis</name>
    <dbReference type="NCBI Taxonomy" id="1176721"/>
    <lineage>
        <taxon>Bacteria</taxon>
        <taxon>Pseudomonadati</taxon>
        <taxon>Bacteroidota</taxon>
        <taxon>Sphingobacteriia</taxon>
        <taxon>Sphingobacteriales</taxon>
        <taxon>Sphingobacteriaceae</taxon>
        <taxon>Mucilaginibacter</taxon>
    </lineage>
</organism>